<dbReference type="InterPro" id="IPR018823">
    <property type="entry name" value="ArAE_2_N"/>
</dbReference>
<organism evidence="4 5">
    <name type="scientific">Asterophora parasitica</name>
    <dbReference type="NCBI Taxonomy" id="117018"/>
    <lineage>
        <taxon>Eukaryota</taxon>
        <taxon>Fungi</taxon>
        <taxon>Dikarya</taxon>
        <taxon>Basidiomycota</taxon>
        <taxon>Agaricomycotina</taxon>
        <taxon>Agaricomycetes</taxon>
        <taxon>Agaricomycetidae</taxon>
        <taxon>Agaricales</taxon>
        <taxon>Tricholomatineae</taxon>
        <taxon>Lyophyllaceae</taxon>
        <taxon>Asterophora</taxon>
    </lineage>
</organism>
<dbReference type="PANTHER" id="PTHR37994:SF1">
    <property type="entry name" value="ER TRANSPORTER 6TM N-TERMINAL DOMAIN-CONTAINING PROTEIN"/>
    <property type="match status" value="1"/>
</dbReference>
<evidence type="ECO:0000313" key="5">
    <source>
        <dbReference type="Proteomes" id="UP000775547"/>
    </source>
</evidence>
<dbReference type="PANTHER" id="PTHR37994">
    <property type="entry name" value="ARAE_2_N DOMAIN-CONTAINING PROTEIN-RELATED"/>
    <property type="match status" value="1"/>
</dbReference>
<dbReference type="EMBL" id="JABCKV010000069">
    <property type="protein sequence ID" value="KAG5644456.1"/>
    <property type="molecule type" value="Genomic_DNA"/>
</dbReference>
<dbReference type="Proteomes" id="UP000775547">
    <property type="component" value="Unassembled WGS sequence"/>
</dbReference>
<feature type="domain" description="Putative ER transporter 6TM N-terminal" evidence="3">
    <location>
        <begin position="81"/>
        <end position="145"/>
    </location>
</feature>
<evidence type="ECO:0000259" key="3">
    <source>
        <dbReference type="Pfam" id="PF10337"/>
    </source>
</evidence>
<feature type="region of interest" description="Disordered" evidence="1">
    <location>
        <begin position="1"/>
        <end position="75"/>
    </location>
</feature>
<feature type="compositionally biased region" description="Gly residues" evidence="1">
    <location>
        <begin position="41"/>
        <end position="54"/>
    </location>
</feature>
<evidence type="ECO:0000256" key="2">
    <source>
        <dbReference type="SAM" id="Phobius"/>
    </source>
</evidence>
<dbReference type="AlphaFoldDB" id="A0A9P7KAC2"/>
<name>A0A9P7KAC2_9AGAR</name>
<protein>
    <recommendedName>
        <fullName evidence="3">Putative ER transporter 6TM N-terminal domain-containing protein</fullName>
    </recommendedName>
</protein>
<accession>A0A9P7KAC2</accession>
<sequence length="173" mass="18709">MQSEKLFSGLGIRRREPAAKQDDDIELEGRTPSSQASLTATGGGGGGGGGGGKLKGTQQGNGDAEKQQEKHKREVPKSLQWVPENYTYVKMKPVIRCAVAAWIALILFLIPPVQRFFGQASFLILIGAMLEANSRQVGSFFFTASVLSPPNDPFVSVLEREVLILLFATTSWA</sequence>
<feature type="compositionally biased region" description="Basic and acidic residues" evidence="1">
    <location>
        <begin position="63"/>
        <end position="75"/>
    </location>
</feature>
<reference evidence="4" key="2">
    <citation type="submission" date="2021-10" db="EMBL/GenBank/DDBJ databases">
        <title>Phylogenomics reveals ancestral predisposition of the termite-cultivated fungus Termitomyces towards a domesticated lifestyle.</title>
        <authorList>
            <person name="Auxier B."/>
            <person name="Grum-Grzhimaylo A."/>
            <person name="Cardenas M.E."/>
            <person name="Lodge J.D."/>
            <person name="Laessoe T."/>
            <person name="Pedersen O."/>
            <person name="Smith M.E."/>
            <person name="Kuyper T.W."/>
            <person name="Franco-Molano E.A."/>
            <person name="Baroni T.J."/>
            <person name="Aanen D.K."/>
        </authorList>
    </citation>
    <scope>NUCLEOTIDE SEQUENCE</scope>
    <source>
        <strain evidence="4">AP01</strain>
        <tissue evidence="4">Mycelium</tissue>
    </source>
</reference>
<keyword evidence="2" id="KW-1133">Transmembrane helix</keyword>
<feature type="compositionally biased region" description="Basic and acidic residues" evidence="1">
    <location>
        <begin position="13"/>
        <end position="22"/>
    </location>
</feature>
<reference evidence="4" key="1">
    <citation type="submission" date="2020-07" db="EMBL/GenBank/DDBJ databases">
        <authorList>
            <person name="Nieuwenhuis M."/>
            <person name="Van De Peppel L.J.J."/>
        </authorList>
    </citation>
    <scope>NUCLEOTIDE SEQUENCE</scope>
    <source>
        <strain evidence="4">AP01</strain>
        <tissue evidence="4">Mycelium</tissue>
    </source>
</reference>
<dbReference type="OrthoDB" id="2274698at2759"/>
<keyword evidence="5" id="KW-1185">Reference proteome</keyword>
<feature type="transmembrane region" description="Helical" evidence="2">
    <location>
        <begin position="93"/>
        <end position="110"/>
    </location>
</feature>
<keyword evidence="2" id="KW-0812">Transmembrane</keyword>
<evidence type="ECO:0000313" key="4">
    <source>
        <dbReference type="EMBL" id="KAG5644456.1"/>
    </source>
</evidence>
<gene>
    <name evidence="4" type="ORF">DXG03_008355</name>
</gene>
<comment type="caution">
    <text evidence="4">The sequence shown here is derived from an EMBL/GenBank/DDBJ whole genome shotgun (WGS) entry which is preliminary data.</text>
</comment>
<proteinExistence type="predicted"/>
<evidence type="ECO:0000256" key="1">
    <source>
        <dbReference type="SAM" id="MobiDB-lite"/>
    </source>
</evidence>
<feature type="compositionally biased region" description="Polar residues" evidence="1">
    <location>
        <begin position="31"/>
        <end position="40"/>
    </location>
</feature>
<dbReference type="Pfam" id="PF10337">
    <property type="entry name" value="ArAE_2_N"/>
    <property type="match status" value="1"/>
</dbReference>
<keyword evidence="2" id="KW-0472">Membrane</keyword>